<proteinExistence type="predicted"/>
<name>A7GYM3_CAMC5</name>
<dbReference type="Proteomes" id="UP000006380">
    <property type="component" value="Chromosome"/>
</dbReference>
<dbReference type="AlphaFoldDB" id="A7GYM3"/>
<dbReference type="RefSeq" id="WP_011992323.1">
    <property type="nucleotide sequence ID" value="NC_009715.2"/>
</dbReference>
<dbReference type="KEGG" id="ccv:CCV52592_1989"/>
<reference evidence="1" key="1">
    <citation type="submission" date="2016-07" db="EMBL/GenBank/DDBJ databases">
        <title>Comparative genomics of the Campylobacter concisus group.</title>
        <authorList>
            <person name="Miller W.G."/>
            <person name="Yee E."/>
            <person name="Chapman M.H."/>
            <person name="Huynh S."/>
            <person name="Bono J.L."/>
            <person name="On S.L.W."/>
            <person name="StLeger J."/>
            <person name="Foster G."/>
            <person name="Parker C.T."/>
        </authorList>
    </citation>
    <scope>NUCLEOTIDE SEQUENCE</scope>
    <source>
        <strain evidence="1">525.92</strain>
    </source>
</reference>
<dbReference type="HOGENOM" id="CLU_1136401_0_0_7"/>
<accession>A7GYM3</accession>
<evidence type="ECO:0000313" key="1">
    <source>
        <dbReference type="EMBL" id="EAU00507.1"/>
    </source>
</evidence>
<keyword evidence="2" id="KW-1185">Reference proteome</keyword>
<sequence length="245" mass="28097">MDYKNIKDQVDALNEKLDILENNGLGEVEPCIDVFEFNSNAERLKKKIQGGEKESVFFKNVFDTDDYYENISSYLQQTKTSIYYKIEKAGVSLDANKNLQESLKNIQNIMEILVVEYQILVKNSKKSLFFKDAAQKAKIKSLLAGLLKLKSRMKKILHLDSQVISNVVLENFKTIFTFFSNCIIIAKKRDDELLLVEIAGITDKIMAMINPVFSGKSLRTNELIYHYLIYELRELKATAIGENLA</sequence>
<evidence type="ECO:0000313" key="2">
    <source>
        <dbReference type="Proteomes" id="UP000006380"/>
    </source>
</evidence>
<organism evidence="1 2">
    <name type="scientific">Campylobacter curvus (strain 525.92)</name>
    <dbReference type="NCBI Taxonomy" id="360105"/>
    <lineage>
        <taxon>Bacteria</taxon>
        <taxon>Pseudomonadati</taxon>
        <taxon>Campylobacterota</taxon>
        <taxon>Epsilonproteobacteria</taxon>
        <taxon>Campylobacterales</taxon>
        <taxon>Campylobacteraceae</taxon>
        <taxon>Campylobacter</taxon>
    </lineage>
</organism>
<dbReference type="OrthoDB" id="5363133at2"/>
<protein>
    <submittedName>
        <fullName evidence="1">Uncharacterized protein</fullName>
    </submittedName>
</protein>
<gene>
    <name evidence="1" type="ORF">CCV52592_1989</name>
</gene>
<dbReference type="EMBL" id="CP000767">
    <property type="protein sequence ID" value="EAU00507.1"/>
    <property type="molecule type" value="Genomic_DNA"/>
</dbReference>